<evidence type="ECO:0000313" key="3">
    <source>
        <dbReference type="Proteomes" id="UP000736672"/>
    </source>
</evidence>
<dbReference type="OrthoDB" id="2963168at2759"/>
<dbReference type="PANTHER" id="PTHR14187">
    <property type="entry name" value="ALPHA KINASE/ELONGATION FACTOR 2 KINASE"/>
    <property type="match status" value="1"/>
</dbReference>
<dbReference type="AlphaFoldDB" id="A0A9P9GYA7"/>
<gene>
    <name evidence="2" type="ORF">B0J15DRAFT_514904</name>
</gene>
<accession>A0A9P9GYA7</accession>
<evidence type="ECO:0000313" key="2">
    <source>
        <dbReference type="EMBL" id="KAH7246965.1"/>
    </source>
</evidence>
<name>A0A9P9GYA7_FUSSL</name>
<evidence type="ECO:0000256" key="1">
    <source>
        <dbReference type="SAM" id="MobiDB-lite"/>
    </source>
</evidence>
<feature type="region of interest" description="Disordered" evidence="1">
    <location>
        <begin position="1"/>
        <end position="39"/>
    </location>
</feature>
<protein>
    <recommendedName>
        <fullName evidence="4">Hsp70 family chaperone</fullName>
    </recommendedName>
</protein>
<dbReference type="PANTHER" id="PTHR14187:SF5">
    <property type="entry name" value="HEAT SHOCK 70 KDA PROTEIN 12A"/>
    <property type="match status" value="1"/>
</dbReference>
<dbReference type="SUPFAM" id="SSF53067">
    <property type="entry name" value="Actin-like ATPase domain"/>
    <property type="match status" value="2"/>
</dbReference>
<keyword evidence="3" id="KW-1185">Reference proteome</keyword>
<evidence type="ECO:0008006" key="4">
    <source>
        <dbReference type="Google" id="ProtNLM"/>
    </source>
</evidence>
<organism evidence="2 3">
    <name type="scientific">Fusarium solani</name>
    <name type="common">Filamentous fungus</name>
    <dbReference type="NCBI Taxonomy" id="169388"/>
    <lineage>
        <taxon>Eukaryota</taxon>
        <taxon>Fungi</taxon>
        <taxon>Dikarya</taxon>
        <taxon>Ascomycota</taxon>
        <taxon>Pezizomycotina</taxon>
        <taxon>Sordariomycetes</taxon>
        <taxon>Hypocreomycetidae</taxon>
        <taxon>Hypocreales</taxon>
        <taxon>Nectriaceae</taxon>
        <taxon>Fusarium</taxon>
        <taxon>Fusarium solani species complex</taxon>
    </lineage>
</organism>
<dbReference type="EMBL" id="JAGTJS010000016">
    <property type="protein sequence ID" value="KAH7246965.1"/>
    <property type="molecule type" value="Genomic_DNA"/>
</dbReference>
<dbReference type="CDD" id="cd10170">
    <property type="entry name" value="ASKHA_NBD_HSP70"/>
    <property type="match status" value="1"/>
</dbReference>
<dbReference type="Gene3D" id="3.30.420.40">
    <property type="match status" value="1"/>
</dbReference>
<sequence length="525" mass="58993">MPNIHTPFPSVDKRPCLAENKSAKSNATRRPKSPENPAAYEEDENLLVIGIDFGTTWPGSGREEGKAPTEISYEDEMLWGFELRSSEFLLRARKMARDNGKTAIDLIADYLRAIWCHTLESIAKDRGDSVLEAYQFHVVITVPAIWKDYARQDMEKAAKKAGILDRRAAGKTILTFAPEPEAAALSTLCDPGREPKKGGVYLICDAGGGTVDLITYEITGVDPILMREAVEGTGGLCGGIFIDEEFEARPQYKPGNGKKEYVVSIPAEAYQKDNKLFDDMTREPFIKKGRIHLKGRHIEQVFEESFAKIDKLIEAQIVQAKKQGLSLTISILQSTGIRPRTAICRGAVYKGFMSGAVSSNRECHIPIEVTSTISRASYGVWHRTTFDPEVHLQQDKVWDETSHEWEARNQMTWEKTSQPKLQCPPWYLLYEADGSFDATFKVTICQCQEDTPPTRQNNSVKVWATIKCSIYTPFWDLEDHWNKAGVRVKKLDHYIEMVPSGASIEFAVVVNGKKVGKSQFQTHFS</sequence>
<proteinExistence type="predicted"/>
<comment type="caution">
    <text evidence="2">The sequence shown here is derived from an EMBL/GenBank/DDBJ whole genome shotgun (WGS) entry which is preliminary data.</text>
</comment>
<dbReference type="InterPro" id="IPR043129">
    <property type="entry name" value="ATPase_NBD"/>
</dbReference>
<reference evidence="2" key="1">
    <citation type="journal article" date="2021" name="Nat. Commun.">
        <title>Genetic determinants of endophytism in the Arabidopsis root mycobiome.</title>
        <authorList>
            <person name="Mesny F."/>
            <person name="Miyauchi S."/>
            <person name="Thiergart T."/>
            <person name="Pickel B."/>
            <person name="Atanasova L."/>
            <person name="Karlsson M."/>
            <person name="Huettel B."/>
            <person name="Barry K.W."/>
            <person name="Haridas S."/>
            <person name="Chen C."/>
            <person name="Bauer D."/>
            <person name="Andreopoulos W."/>
            <person name="Pangilinan J."/>
            <person name="LaButti K."/>
            <person name="Riley R."/>
            <person name="Lipzen A."/>
            <person name="Clum A."/>
            <person name="Drula E."/>
            <person name="Henrissat B."/>
            <person name="Kohler A."/>
            <person name="Grigoriev I.V."/>
            <person name="Martin F.M."/>
            <person name="Hacquard S."/>
        </authorList>
    </citation>
    <scope>NUCLEOTIDE SEQUENCE</scope>
    <source>
        <strain evidence="2">FSSC 5 MPI-SDFR-AT-0091</strain>
    </source>
</reference>
<dbReference type="Proteomes" id="UP000736672">
    <property type="component" value="Unassembled WGS sequence"/>
</dbReference>